<dbReference type="AlphaFoldDB" id="A0A6C0EXZ3"/>
<sequence>MDSSGSGSPKNNSTNTNSTNTSIVDDVLIYETGPGFINDVSENEVIFVTPEPNLHIPQIYEDLSINVIVVDDENESILSQIRVCASQIKCENFHGKGSIEDYNELFTAASQIANDTKNIELDINIDGFNEFASAADELSALFHGFTKKLQSVSIIDDKLFLNSILVALQKIVNLSNTFAKFKETILATNTIEIPKSIATTSSIISQVSDEVDCAMKYINNFVYPDSSLINATLSDSDKLIITKATSTIESWNSIVQNGVSMTMYNNTNVQYITQQNNNYSSKATILKATTLSLRNKFNFYNI</sequence>
<protein>
    <submittedName>
        <fullName evidence="1">Uncharacterized protein</fullName>
    </submittedName>
</protein>
<accession>A0A6C0EXZ3</accession>
<organism evidence="1">
    <name type="scientific">viral metagenome</name>
    <dbReference type="NCBI Taxonomy" id="1070528"/>
    <lineage>
        <taxon>unclassified sequences</taxon>
        <taxon>metagenomes</taxon>
        <taxon>organismal metagenomes</taxon>
    </lineage>
</organism>
<name>A0A6C0EXZ3_9ZZZZ</name>
<evidence type="ECO:0000313" key="1">
    <source>
        <dbReference type="EMBL" id="QHT32115.1"/>
    </source>
</evidence>
<proteinExistence type="predicted"/>
<dbReference type="EMBL" id="MN738931">
    <property type="protein sequence ID" value="QHT32115.1"/>
    <property type="molecule type" value="Genomic_DNA"/>
</dbReference>
<reference evidence="1" key="1">
    <citation type="journal article" date="2020" name="Nature">
        <title>Giant virus diversity and host interactions through global metagenomics.</title>
        <authorList>
            <person name="Schulz F."/>
            <person name="Roux S."/>
            <person name="Paez-Espino D."/>
            <person name="Jungbluth S."/>
            <person name="Walsh D.A."/>
            <person name="Denef V.J."/>
            <person name="McMahon K.D."/>
            <person name="Konstantinidis K.T."/>
            <person name="Eloe-Fadrosh E.A."/>
            <person name="Kyrpides N.C."/>
            <person name="Woyke T."/>
        </authorList>
    </citation>
    <scope>NUCLEOTIDE SEQUENCE</scope>
    <source>
        <strain evidence="1">GVMAG-M-3300009159-65</strain>
    </source>
</reference>